<keyword evidence="3" id="KW-0645">Protease</keyword>
<evidence type="ECO:0000256" key="1">
    <source>
        <dbReference type="ARBA" id="ARBA00001947"/>
    </source>
</evidence>
<reference evidence="10 11" key="1">
    <citation type="submission" date="2023-11" db="EMBL/GenBank/DDBJ databases">
        <title>Plant-associative lifestyle of Vibrio porteresiae and its evolutionary dynamics.</title>
        <authorList>
            <person name="Rameshkumar N."/>
            <person name="Kirti K."/>
        </authorList>
    </citation>
    <scope>NUCLEOTIDE SEQUENCE [LARGE SCALE GENOMIC DNA]</scope>
    <source>
        <strain evidence="10 11">MSSRF30</strain>
    </source>
</reference>
<evidence type="ECO:0000256" key="5">
    <source>
        <dbReference type="ARBA" id="ARBA00022801"/>
    </source>
</evidence>
<evidence type="ECO:0000256" key="7">
    <source>
        <dbReference type="ARBA" id="ARBA00023049"/>
    </source>
</evidence>
<evidence type="ECO:0000259" key="9">
    <source>
        <dbReference type="Pfam" id="PF19425"/>
    </source>
</evidence>
<evidence type="ECO:0000256" key="3">
    <source>
        <dbReference type="ARBA" id="ARBA00022670"/>
    </source>
</evidence>
<evidence type="ECO:0000256" key="2">
    <source>
        <dbReference type="ARBA" id="ARBA00004196"/>
    </source>
</evidence>
<name>A0ABZ0QLJ7_9VIBR</name>
<protein>
    <submittedName>
        <fullName evidence="10">Peptidoglycan DD-metalloendopeptidase family protein</fullName>
    </submittedName>
</protein>
<dbReference type="Pfam" id="PF01551">
    <property type="entry name" value="Peptidase_M23"/>
    <property type="match status" value="1"/>
</dbReference>
<keyword evidence="5" id="KW-0378">Hydrolase</keyword>
<feature type="domain" description="M23ase beta-sheet core" evidence="8">
    <location>
        <begin position="296"/>
        <end position="389"/>
    </location>
</feature>
<keyword evidence="7" id="KW-0482">Metalloprotease</keyword>
<dbReference type="CDD" id="cd12797">
    <property type="entry name" value="M23_peptidase"/>
    <property type="match status" value="1"/>
</dbReference>
<gene>
    <name evidence="10" type="ORF">R8Z52_19320</name>
</gene>
<dbReference type="Gene3D" id="3.10.450.350">
    <property type="match status" value="2"/>
</dbReference>
<accession>A0ABZ0QLJ7</accession>
<evidence type="ECO:0000313" key="11">
    <source>
        <dbReference type="Proteomes" id="UP001304071"/>
    </source>
</evidence>
<sequence>MQTKSLMLRFAELSARKKASVIGFPLLGLAIISSALNDNGLQKSVQITIPENQIVESILSNTTNEVKQDIPAFEYEIKAGDNLSTIFTHLGFSYQELMKIMETDLNYLALDTLQPGNVLRFWRTDDGKSLQKMELVFGIAHKAVYSLNSDGGYDFDDIKIPGTWKERPLLGEIQGTFSQSAYELGLNSAEIDQIVTLLKDKLNFTRDLRAGDRFEVVQSRQFIGEELTGDREIEAIKIFSHQGVITAYLNKDGQYYDGRGESLQKAFRRYPTTQRFRISSPFNPRRIHPVTGRLMPHNGTDFATPVGTPVLSTGDGVVILTRKHPYAGNYVVIKHDNTYTTRYLHLSKILVHKGQHVKRGEKIALSGSTGRVTGPHLHYELIVRGHPVNAMTAKIPMASSVPKGDMKQFIKRRDELDKMLSNQEELLAANDKDQANAG</sequence>
<proteinExistence type="predicted"/>
<evidence type="ECO:0000259" key="8">
    <source>
        <dbReference type="Pfam" id="PF01551"/>
    </source>
</evidence>
<dbReference type="PANTHER" id="PTHR21666:SF292">
    <property type="entry name" value="MUREIN DD-ENDOPEPTIDASE MEPM"/>
    <property type="match status" value="1"/>
</dbReference>
<comment type="subcellular location">
    <subcellularLocation>
        <location evidence="2">Cell envelope</location>
    </subcellularLocation>
</comment>
<organism evidence="10 11">
    <name type="scientific">Vibrio porteresiae DSM 19223</name>
    <dbReference type="NCBI Taxonomy" id="1123496"/>
    <lineage>
        <taxon>Bacteria</taxon>
        <taxon>Pseudomonadati</taxon>
        <taxon>Pseudomonadota</taxon>
        <taxon>Gammaproteobacteria</taxon>
        <taxon>Vibrionales</taxon>
        <taxon>Vibrionaceae</taxon>
        <taxon>Vibrio</taxon>
    </lineage>
</organism>
<dbReference type="InterPro" id="IPR011055">
    <property type="entry name" value="Dup_hybrid_motif"/>
</dbReference>
<dbReference type="InterPro" id="IPR016047">
    <property type="entry name" value="M23ase_b-sheet_dom"/>
</dbReference>
<evidence type="ECO:0000313" key="10">
    <source>
        <dbReference type="EMBL" id="WPC76680.1"/>
    </source>
</evidence>
<evidence type="ECO:0000256" key="6">
    <source>
        <dbReference type="ARBA" id="ARBA00022833"/>
    </source>
</evidence>
<keyword evidence="11" id="KW-1185">Reference proteome</keyword>
<feature type="domain" description="Csd3-like second N-terminal" evidence="9">
    <location>
        <begin position="162"/>
        <end position="284"/>
    </location>
</feature>
<comment type="cofactor">
    <cofactor evidence="1">
        <name>Zn(2+)</name>
        <dbReference type="ChEBI" id="CHEBI:29105"/>
    </cofactor>
</comment>
<dbReference type="EMBL" id="CP138204">
    <property type="protein sequence ID" value="WPC76680.1"/>
    <property type="molecule type" value="Genomic_DNA"/>
</dbReference>
<dbReference type="InterPro" id="IPR050570">
    <property type="entry name" value="Cell_wall_metabolism_enzyme"/>
</dbReference>
<dbReference type="PANTHER" id="PTHR21666">
    <property type="entry name" value="PEPTIDASE-RELATED"/>
    <property type="match status" value="1"/>
</dbReference>
<dbReference type="Pfam" id="PF19425">
    <property type="entry name" value="Csd3_N2"/>
    <property type="match status" value="1"/>
</dbReference>
<evidence type="ECO:0000256" key="4">
    <source>
        <dbReference type="ARBA" id="ARBA00022723"/>
    </source>
</evidence>
<dbReference type="SUPFAM" id="SSF51261">
    <property type="entry name" value="Duplicated hybrid motif"/>
    <property type="match status" value="1"/>
</dbReference>
<dbReference type="Gene3D" id="2.70.70.10">
    <property type="entry name" value="Glucose Permease (Domain IIA)"/>
    <property type="match status" value="1"/>
</dbReference>
<keyword evidence="6" id="KW-0862">Zinc</keyword>
<keyword evidence="4" id="KW-0479">Metal-binding</keyword>
<dbReference type="Proteomes" id="UP001304071">
    <property type="component" value="Chromosome 2"/>
</dbReference>
<dbReference type="InterPro" id="IPR045834">
    <property type="entry name" value="Csd3_N2"/>
</dbReference>